<comment type="caution">
    <text evidence="1">The sequence shown here is derived from an EMBL/GenBank/DDBJ whole genome shotgun (WGS) entry which is preliminary data.</text>
</comment>
<reference evidence="1 2" key="1">
    <citation type="submission" date="2022-05" db="EMBL/GenBank/DDBJ databases">
        <authorList>
            <consortium name="Genoscope - CEA"/>
            <person name="William W."/>
        </authorList>
    </citation>
    <scope>NUCLEOTIDE SEQUENCE [LARGE SCALE GENOMIC DNA]</scope>
</reference>
<feature type="non-terminal residue" evidence="1">
    <location>
        <position position="1"/>
    </location>
</feature>
<sequence>STGEEHRLSNTVSPTRENTVFLFKDESYPLVTDNCFLKFAINKLLYIRSCSLSIKSGIQCSYRQLSIYFVEDYKWPNPGDQL</sequence>
<proteinExistence type="predicted"/>
<name>A0ABN8LIT9_9CNID</name>
<keyword evidence="2" id="KW-1185">Reference proteome</keyword>
<dbReference type="Proteomes" id="UP001159427">
    <property type="component" value="Unassembled WGS sequence"/>
</dbReference>
<protein>
    <submittedName>
        <fullName evidence="1">Uncharacterized protein</fullName>
    </submittedName>
</protein>
<dbReference type="EMBL" id="CALNXI010000053">
    <property type="protein sequence ID" value="CAH3017015.1"/>
    <property type="molecule type" value="Genomic_DNA"/>
</dbReference>
<organism evidence="1 2">
    <name type="scientific">Porites evermanni</name>
    <dbReference type="NCBI Taxonomy" id="104178"/>
    <lineage>
        <taxon>Eukaryota</taxon>
        <taxon>Metazoa</taxon>
        <taxon>Cnidaria</taxon>
        <taxon>Anthozoa</taxon>
        <taxon>Hexacorallia</taxon>
        <taxon>Scleractinia</taxon>
        <taxon>Fungiina</taxon>
        <taxon>Poritidae</taxon>
        <taxon>Porites</taxon>
    </lineage>
</organism>
<accession>A0ABN8LIT9</accession>
<evidence type="ECO:0000313" key="2">
    <source>
        <dbReference type="Proteomes" id="UP001159427"/>
    </source>
</evidence>
<gene>
    <name evidence="1" type="ORF">PEVE_00034732</name>
</gene>
<evidence type="ECO:0000313" key="1">
    <source>
        <dbReference type="EMBL" id="CAH3017015.1"/>
    </source>
</evidence>